<feature type="chain" id="PRO_5026195836" evidence="1">
    <location>
        <begin position="31"/>
        <end position="249"/>
    </location>
</feature>
<dbReference type="Proteomes" id="UP000433181">
    <property type="component" value="Unassembled WGS sequence"/>
</dbReference>
<reference evidence="2 3" key="1">
    <citation type="submission" date="2019-08" db="EMBL/GenBank/DDBJ databases">
        <title>In-depth cultivation of the pig gut microbiome towards novel bacterial diversity and tailored functional studies.</title>
        <authorList>
            <person name="Wylensek D."/>
            <person name="Hitch T.C.A."/>
            <person name="Clavel T."/>
        </authorList>
    </citation>
    <scope>NUCLEOTIDE SEQUENCE [LARGE SCALE GENOMIC DNA]</scope>
    <source>
        <strain evidence="2 3">WCA-693-APC-5D-A</strain>
    </source>
</reference>
<evidence type="ECO:0000313" key="3">
    <source>
        <dbReference type="Proteomes" id="UP000433181"/>
    </source>
</evidence>
<accession>A0A6I2UKG3</accession>
<dbReference type="RefSeq" id="WP_154407690.1">
    <property type="nucleotide sequence ID" value="NZ_JAQXJM010000080.1"/>
</dbReference>
<protein>
    <submittedName>
        <fullName evidence="2">Uncharacterized protein</fullName>
    </submittedName>
</protein>
<evidence type="ECO:0000313" key="2">
    <source>
        <dbReference type="EMBL" id="MSU09522.1"/>
    </source>
</evidence>
<proteinExistence type="predicted"/>
<comment type="caution">
    <text evidence="2">The sequence shown here is derived from an EMBL/GenBank/DDBJ whole genome shotgun (WGS) entry which is preliminary data.</text>
</comment>
<evidence type="ECO:0000256" key="1">
    <source>
        <dbReference type="SAM" id="SignalP"/>
    </source>
</evidence>
<dbReference type="AlphaFoldDB" id="A0A6I2UKG3"/>
<keyword evidence="1" id="KW-0732">Signal</keyword>
<feature type="signal peptide" evidence="1">
    <location>
        <begin position="1"/>
        <end position="30"/>
    </location>
</feature>
<sequence length="249" mass="26795">MNVKKYLLNGILSVCVASALFGAVPGVAGAEEAAAGGELVPQTQQEPVVFTYKHTSARYGYSILCPVQPKIIPASAYNPGDKGEVMLFAGTYDNIKKGWIICINGYDDKVIPENIGTMPEEEAKPFLQNFAATYGLAYAQIVEIPNRNDDGSEAEGCRYGICGPTATEVEVDSDGDGVMDSVAVAENQMMKLFVPGQYGGHFVLGLIEEKGLTKKNVEEFMNAGLYTLQQWPTSGYDKAKADAGKKDKK</sequence>
<keyword evidence="3" id="KW-1185">Reference proteome</keyword>
<organism evidence="2 3">
    <name type="scientific">Anaerovibrio slackiae</name>
    <dbReference type="NCBI Taxonomy" id="2652309"/>
    <lineage>
        <taxon>Bacteria</taxon>
        <taxon>Bacillati</taxon>
        <taxon>Bacillota</taxon>
        <taxon>Negativicutes</taxon>
        <taxon>Selenomonadales</taxon>
        <taxon>Selenomonadaceae</taxon>
        <taxon>Anaerovibrio</taxon>
    </lineage>
</organism>
<gene>
    <name evidence="2" type="ORF">FYJ84_11070</name>
</gene>
<name>A0A6I2UKG3_9FIRM</name>
<dbReference type="GeneID" id="96779469"/>
<dbReference type="EMBL" id="VUNR01000025">
    <property type="protein sequence ID" value="MSU09522.1"/>
    <property type="molecule type" value="Genomic_DNA"/>
</dbReference>